<dbReference type="PANTHER" id="PTHR31013:SF2">
    <property type="entry name" value="THAUMATIN-LIKE PROTEIN"/>
    <property type="match status" value="1"/>
</dbReference>
<comment type="caution">
    <text evidence="3">The sequence shown here is derived from an EMBL/GenBank/DDBJ whole genome shotgun (WGS) entry which is preliminary data.</text>
</comment>
<proteinExistence type="predicted"/>
<dbReference type="Gene3D" id="2.60.110.10">
    <property type="entry name" value="Thaumatin"/>
    <property type="match status" value="2"/>
</dbReference>
<keyword evidence="1" id="KW-0812">Transmembrane</keyword>
<feature type="signal peptide" evidence="2">
    <location>
        <begin position="1"/>
        <end position="24"/>
    </location>
</feature>
<organism evidence="3 4">
    <name type="scientific">Reticulomyxa filosa</name>
    <dbReference type="NCBI Taxonomy" id="46433"/>
    <lineage>
        <taxon>Eukaryota</taxon>
        <taxon>Sar</taxon>
        <taxon>Rhizaria</taxon>
        <taxon>Retaria</taxon>
        <taxon>Foraminifera</taxon>
        <taxon>Monothalamids</taxon>
        <taxon>Reticulomyxidae</taxon>
        <taxon>Reticulomyxa</taxon>
    </lineage>
</organism>
<keyword evidence="1" id="KW-0472">Membrane</keyword>
<dbReference type="OrthoDB" id="430315at2759"/>
<name>X6N068_RETFI</name>
<dbReference type="InterPro" id="IPR037176">
    <property type="entry name" value="Osmotin/thaumatin-like_sf"/>
</dbReference>
<dbReference type="InterPro" id="IPR001938">
    <property type="entry name" value="Thaumatin"/>
</dbReference>
<protein>
    <submittedName>
        <fullName evidence="3">Uncharacterized protein</fullName>
    </submittedName>
</protein>
<feature type="chain" id="PRO_5004975501" evidence="2">
    <location>
        <begin position="25"/>
        <end position="609"/>
    </location>
</feature>
<gene>
    <name evidence="3" type="ORF">RFI_18538</name>
</gene>
<reference evidence="3 4" key="1">
    <citation type="journal article" date="2013" name="Curr. Biol.">
        <title>The Genome of the Foraminiferan Reticulomyxa filosa.</title>
        <authorList>
            <person name="Glockner G."/>
            <person name="Hulsmann N."/>
            <person name="Schleicher M."/>
            <person name="Noegel A.A."/>
            <person name="Eichinger L."/>
            <person name="Gallinger C."/>
            <person name="Pawlowski J."/>
            <person name="Sierra R."/>
            <person name="Euteneuer U."/>
            <person name="Pillet L."/>
            <person name="Moustafa A."/>
            <person name="Platzer M."/>
            <person name="Groth M."/>
            <person name="Szafranski K."/>
            <person name="Schliwa M."/>
        </authorList>
    </citation>
    <scope>NUCLEOTIDE SEQUENCE [LARGE SCALE GENOMIC DNA]</scope>
</reference>
<feature type="transmembrane region" description="Helical" evidence="1">
    <location>
        <begin position="566"/>
        <end position="588"/>
    </location>
</feature>
<dbReference type="PROSITE" id="PS51367">
    <property type="entry name" value="THAUMATIN_2"/>
    <property type="match status" value="1"/>
</dbReference>
<evidence type="ECO:0000256" key="1">
    <source>
        <dbReference type="SAM" id="Phobius"/>
    </source>
</evidence>
<keyword evidence="4" id="KW-1185">Reference proteome</keyword>
<feature type="transmembrane region" description="Helical" evidence="1">
    <location>
        <begin position="538"/>
        <end position="554"/>
    </location>
</feature>
<dbReference type="PROSITE" id="PS51257">
    <property type="entry name" value="PROKAR_LIPOPROTEIN"/>
    <property type="match status" value="1"/>
</dbReference>
<dbReference type="Pfam" id="PF00314">
    <property type="entry name" value="Thaumatin"/>
    <property type="match status" value="2"/>
</dbReference>
<dbReference type="EMBL" id="ASPP01014519">
    <property type="protein sequence ID" value="ETO18717.1"/>
    <property type="molecule type" value="Genomic_DNA"/>
</dbReference>
<evidence type="ECO:0000313" key="3">
    <source>
        <dbReference type="EMBL" id="ETO18717.1"/>
    </source>
</evidence>
<dbReference type="PANTHER" id="PTHR31013">
    <property type="entry name" value="THAUMATIN FAMILY PROTEIN-RELATED"/>
    <property type="match status" value="1"/>
</dbReference>
<dbReference type="SUPFAM" id="SSF49870">
    <property type="entry name" value="Osmotin, thaumatin-like protein"/>
    <property type="match status" value="2"/>
</dbReference>
<dbReference type="AlphaFoldDB" id="X6N068"/>
<evidence type="ECO:0000256" key="2">
    <source>
        <dbReference type="SAM" id="SignalP"/>
    </source>
</evidence>
<evidence type="ECO:0000313" key="4">
    <source>
        <dbReference type="Proteomes" id="UP000023152"/>
    </source>
</evidence>
<keyword evidence="1" id="KW-1133">Transmembrane helix</keyword>
<accession>X6N068</accession>
<dbReference type="SMART" id="SM00205">
    <property type="entry name" value="THN"/>
    <property type="match status" value="1"/>
</dbReference>
<sequence>MLNKKVLSIALVLFCGLSIPLVGAQSCYVDETCKDGMLGCNANSNLTCRYCGSGSYVNITCPEKLSNCCKSAGGQVSCYVDKTCKDGMLGCNANSNLTCRYCGSGSYVNITCPEKLSDCCKSTGGEVSCYVDETCKKGMLGCDANNNLTCRYCGGSSTYASITCPEKLSNCCKHTCPYTIPFKKVRTLKLRNYCSFDLYVGVIGTNGTNSTNGKPWGPRHGGFQLPAGSEDEIHISGPWSGRIWPRTNCRQNASLNSFQCDSGGCASSDNNNGINGTCCGDTLGQFFFFFEVRIRNFFFFFLKKKKRKCTSSQQTSLAEFFIAGNTTESDTYDMSLVDGYTIPMSVIPYENDTNCGSNSSYYCKEANINEFDVASHCPPELRWSGTGAYSNTPFCSSICKAVKSKEMISKSSILSNWANDASAVGASGTNYTSTYTLFQAQKDECSFSTYNNIQNNFFFFFFFYFLCCQCSAANDRCDNSTSCSFGCSPHPNNNKYWPANRTCVVISGTGIPDWPYSPSSGFETVNYARMFKSNSPTAYSWQVFIYLFFFKFYKRMKGGGGHLARLCNNLLNMFCGILFCNCNILLYVCVCYDWDEQHSLENKKIYFQV</sequence>
<dbReference type="Proteomes" id="UP000023152">
    <property type="component" value="Unassembled WGS sequence"/>
</dbReference>
<keyword evidence="2" id="KW-0732">Signal</keyword>